<dbReference type="EMBL" id="JAPEUV010000130">
    <property type="protein sequence ID" value="KAJ4332015.1"/>
    <property type="molecule type" value="Genomic_DNA"/>
</dbReference>
<proteinExistence type="predicted"/>
<accession>A0A9W8WT49</accession>
<dbReference type="AlphaFoldDB" id="A0A9W8WT49"/>
<protein>
    <submittedName>
        <fullName evidence="1">Uncharacterized protein</fullName>
    </submittedName>
</protein>
<keyword evidence="2" id="KW-1185">Reference proteome</keyword>
<gene>
    <name evidence="1" type="ORF">N0V87_008692</name>
</gene>
<sequence>MPSPSISTNARISALKQSSATENNFINQLRDGMLTLLDGMEAECYRRSDALDELEQSLRDVGHLLHPTEDLQAKVCRLEAEKAVLEEENRLLRCQAEKMSAAPQNTAPGVLSNKRKKVLARIISMAITHSNEAHTYIKAGVSSMAKDVSAKDKTVNGLTDAEQLSVVLKQQLNNLVDMVNESGNSAAAQDLKSAMRCWGGIHRCLAAERKIAISRRDKQNDCAWGIFKEDRALIREQILDLGILRGSWAWI</sequence>
<name>A0A9W8WT49_9PLEO</name>
<organism evidence="1 2">
    <name type="scientific">Didymella glomerata</name>
    <dbReference type="NCBI Taxonomy" id="749621"/>
    <lineage>
        <taxon>Eukaryota</taxon>
        <taxon>Fungi</taxon>
        <taxon>Dikarya</taxon>
        <taxon>Ascomycota</taxon>
        <taxon>Pezizomycotina</taxon>
        <taxon>Dothideomycetes</taxon>
        <taxon>Pleosporomycetidae</taxon>
        <taxon>Pleosporales</taxon>
        <taxon>Pleosporineae</taxon>
        <taxon>Didymellaceae</taxon>
        <taxon>Didymella</taxon>
    </lineage>
</organism>
<dbReference type="Proteomes" id="UP001140562">
    <property type="component" value="Unassembled WGS sequence"/>
</dbReference>
<dbReference type="OrthoDB" id="3788899at2759"/>
<reference evidence="1" key="1">
    <citation type="submission" date="2022-10" db="EMBL/GenBank/DDBJ databases">
        <title>Tapping the CABI collections for fungal endophytes: first genome assemblies for Collariella, Neodidymelliopsis, Ascochyta clinopodiicola, Didymella pomorum, Didymosphaeria variabile, Neocosmospora piperis and Neocucurbitaria cava.</title>
        <authorList>
            <person name="Hill R."/>
        </authorList>
    </citation>
    <scope>NUCLEOTIDE SEQUENCE</scope>
    <source>
        <strain evidence="1">IMI 360193</strain>
    </source>
</reference>
<comment type="caution">
    <text evidence="1">The sequence shown here is derived from an EMBL/GenBank/DDBJ whole genome shotgun (WGS) entry which is preliminary data.</text>
</comment>
<evidence type="ECO:0000313" key="2">
    <source>
        <dbReference type="Proteomes" id="UP001140562"/>
    </source>
</evidence>
<evidence type="ECO:0000313" key="1">
    <source>
        <dbReference type="EMBL" id="KAJ4332015.1"/>
    </source>
</evidence>